<reference evidence="1 2" key="1">
    <citation type="submission" date="2020-08" db="EMBL/GenBank/DDBJ databases">
        <title>Genome public.</title>
        <authorList>
            <person name="Liu C."/>
            <person name="Sun Q."/>
        </authorList>
    </citation>
    <scope>NUCLEOTIDE SEQUENCE [LARGE SCALE GENOMIC DNA]</scope>
    <source>
        <strain evidence="1 2">NSJ-9</strain>
    </source>
</reference>
<dbReference type="Proteomes" id="UP000643810">
    <property type="component" value="Unassembled WGS sequence"/>
</dbReference>
<dbReference type="RefSeq" id="WP_186853844.1">
    <property type="nucleotide sequence ID" value="NZ_JACOPG010000001.1"/>
</dbReference>
<dbReference type="EMBL" id="JACOPG010000001">
    <property type="protein sequence ID" value="MBC5685590.1"/>
    <property type="molecule type" value="Genomic_DNA"/>
</dbReference>
<gene>
    <name evidence="1" type="ORF">H8R94_02990</name>
</gene>
<evidence type="ECO:0008006" key="3">
    <source>
        <dbReference type="Google" id="ProtNLM"/>
    </source>
</evidence>
<name>A0ABR7GDS3_9FIRM</name>
<organism evidence="1 2">
    <name type="scientific">Roseburia lenta</name>
    <dbReference type="NCBI Taxonomy" id="2763061"/>
    <lineage>
        <taxon>Bacteria</taxon>
        <taxon>Bacillati</taxon>
        <taxon>Bacillota</taxon>
        <taxon>Clostridia</taxon>
        <taxon>Lachnospirales</taxon>
        <taxon>Lachnospiraceae</taxon>
        <taxon>Roseburia</taxon>
    </lineage>
</organism>
<evidence type="ECO:0000313" key="2">
    <source>
        <dbReference type="Proteomes" id="UP000643810"/>
    </source>
</evidence>
<accession>A0ABR7GDS3</accession>
<sequence>MQEPWELQAVHDLENERKEEAMCHCDRCGGVIWEDKAVYYNGQWFCWECEEDIWKDIREDYLERTAS</sequence>
<evidence type="ECO:0000313" key="1">
    <source>
        <dbReference type="EMBL" id="MBC5685590.1"/>
    </source>
</evidence>
<keyword evidence="2" id="KW-1185">Reference proteome</keyword>
<comment type="caution">
    <text evidence="1">The sequence shown here is derived from an EMBL/GenBank/DDBJ whole genome shotgun (WGS) entry which is preliminary data.</text>
</comment>
<proteinExistence type="predicted"/>
<protein>
    <recommendedName>
        <fullName evidence="3">Inhibitor of sigma-G Gin</fullName>
    </recommendedName>
</protein>